<comment type="caution">
    <text evidence="2">The sequence shown here is derived from an EMBL/GenBank/DDBJ whole genome shotgun (WGS) entry which is preliminary data.</text>
</comment>
<dbReference type="Gene3D" id="1.25.40.10">
    <property type="entry name" value="Tetratricopeptide repeat domain"/>
    <property type="match status" value="1"/>
</dbReference>
<feature type="non-terminal residue" evidence="2">
    <location>
        <position position="1"/>
    </location>
</feature>
<reference evidence="2" key="1">
    <citation type="submission" date="2023-10" db="EMBL/GenBank/DDBJ databases">
        <authorList>
            <person name="Chen Y."/>
            <person name="Shah S."/>
            <person name="Dougan E. K."/>
            <person name="Thang M."/>
            <person name="Chan C."/>
        </authorList>
    </citation>
    <scope>NUCLEOTIDE SEQUENCE [LARGE SCALE GENOMIC DNA]</scope>
</reference>
<evidence type="ECO:0000256" key="1">
    <source>
        <dbReference type="SAM" id="MobiDB-lite"/>
    </source>
</evidence>
<accession>A0ABN9VAS4</accession>
<gene>
    <name evidence="2" type="ORF">PCOR1329_LOCUS55541</name>
</gene>
<dbReference type="EMBL" id="CAUYUJ010016813">
    <property type="protein sequence ID" value="CAK0869065.1"/>
    <property type="molecule type" value="Genomic_DNA"/>
</dbReference>
<keyword evidence="3" id="KW-1185">Reference proteome</keyword>
<evidence type="ECO:0000313" key="3">
    <source>
        <dbReference type="Proteomes" id="UP001189429"/>
    </source>
</evidence>
<proteinExistence type="predicted"/>
<protein>
    <submittedName>
        <fullName evidence="2">Uncharacterized protein</fullName>
    </submittedName>
</protein>
<evidence type="ECO:0000313" key="2">
    <source>
        <dbReference type="EMBL" id="CAK0869065.1"/>
    </source>
</evidence>
<dbReference type="Proteomes" id="UP001189429">
    <property type="component" value="Unassembled WGS sequence"/>
</dbReference>
<name>A0ABN9VAS4_9DINO</name>
<organism evidence="2 3">
    <name type="scientific">Prorocentrum cordatum</name>
    <dbReference type="NCBI Taxonomy" id="2364126"/>
    <lineage>
        <taxon>Eukaryota</taxon>
        <taxon>Sar</taxon>
        <taxon>Alveolata</taxon>
        <taxon>Dinophyceae</taxon>
        <taxon>Prorocentrales</taxon>
        <taxon>Prorocentraceae</taxon>
        <taxon>Prorocentrum</taxon>
    </lineage>
</organism>
<feature type="region of interest" description="Disordered" evidence="1">
    <location>
        <begin position="20"/>
        <end position="39"/>
    </location>
</feature>
<dbReference type="InterPro" id="IPR011990">
    <property type="entry name" value="TPR-like_helical_dom_sf"/>
</dbReference>
<feature type="compositionally biased region" description="Basic and acidic residues" evidence="1">
    <location>
        <begin position="22"/>
        <end position="39"/>
    </location>
</feature>
<sequence length="138" mass="15403">QLQRWNQRVREGGAVAAGVGAAERDVGGENRAQRRQLQRWDQRVRKRRAVAAGARAAERDVGGKTQARLSYNAAISACQKGKQWQWQRALSLLRDIRQMKPHPDLLIYGIVASMCEHGGQRSLVQSLTREMCGVIAAE</sequence>